<evidence type="ECO:0000256" key="2">
    <source>
        <dbReference type="ARBA" id="ARBA00022679"/>
    </source>
</evidence>
<dbReference type="GO" id="GO:0009086">
    <property type="term" value="P:methionine biosynthetic process"/>
    <property type="evidence" value="ECO:0007669"/>
    <property type="project" value="InterPro"/>
</dbReference>
<dbReference type="EMBL" id="CP019082">
    <property type="protein sequence ID" value="APW59198.1"/>
    <property type="molecule type" value="Genomic_DNA"/>
</dbReference>
<dbReference type="InterPro" id="IPR036589">
    <property type="entry name" value="HCY_dom_sf"/>
</dbReference>
<dbReference type="STRING" id="1387353.BSF38_00613"/>
<dbReference type="Proteomes" id="UP000186309">
    <property type="component" value="Chromosome"/>
</dbReference>
<dbReference type="PIRSF" id="PIRSF037505">
    <property type="entry name" value="Betaine_HMT"/>
    <property type="match status" value="1"/>
</dbReference>
<feature type="domain" description="Hcy-binding" evidence="5">
    <location>
        <begin position="2"/>
        <end position="282"/>
    </location>
</feature>
<evidence type="ECO:0000313" key="7">
    <source>
        <dbReference type="Proteomes" id="UP000186309"/>
    </source>
</evidence>
<evidence type="ECO:0000256" key="3">
    <source>
        <dbReference type="PIRSR" id="PIRSR037505-2"/>
    </source>
</evidence>
<accession>A0A1U7CJW6</accession>
<keyword evidence="7" id="KW-1185">Reference proteome</keyword>
<feature type="binding site" evidence="3 4">
    <location>
        <position position="202"/>
    </location>
    <ligand>
        <name>Zn(2+)</name>
        <dbReference type="ChEBI" id="CHEBI:29105"/>
    </ligand>
</feature>
<dbReference type="AlphaFoldDB" id="A0A1U7CJW6"/>
<protein>
    <submittedName>
        <fullName evidence="6">Bifunctional homocysteine S-methyltransferase/5,10-methylenetetrahydrofolate reductase</fullName>
    </submittedName>
</protein>
<dbReference type="PANTHER" id="PTHR11103:SF18">
    <property type="entry name" value="SLR1189 PROTEIN"/>
    <property type="match status" value="1"/>
</dbReference>
<evidence type="ECO:0000259" key="5">
    <source>
        <dbReference type="PROSITE" id="PS50970"/>
    </source>
</evidence>
<dbReference type="KEGG" id="pbor:BSF38_00613"/>
<dbReference type="SUPFAM" id="SSF82282">
    <property type="entry name" value="Homocysteine S-methyltransferase"/>
    <property type="match status" value="1"/>
</dbReference>
<organism evidence="6 7">
    <name type="scientific">Paludisphaera borealis</name>
    <dbReference type="NCBI Taxonomy" id="1387353"/>
    <lineage>
        <taxon>Bacteria</taxon>
        <taxon>Pseudomonadati</taxon>
        <taxon>Planctomycetota</taxon>
        <taxon>Planctomycetia</taxon>
        <taxon>Isosphaerales</taxon>
        <taxon>Isosphaeraceae</taxon>
        <taxon>Paludisphaera</taxon>
    </lineage>
</organism>
<name>A0A1U7CJW6_9BACT</name>
<feature type="binding site" evidence="4">
    <location>
        <position position="268"/>
    </location>
    <ligand>
        <name>Zn(2+)</name>
        <dbReference type="ChEBI" id="CHEBI:29105"/>
    </ligand>
</feature>
<comment type="cofactor">
    <cofactor evidence="3">
        <name>Zn(2+)</name>
        <dbReference type="ChEBI" id="CHEBI:29105"/>
    </cofactor>
    <text evidence="3">Binds 1 zinc ion per subunit.</text>
</comment>
<keyword evidence="2 4" id="KW-0808">Transferase</keyword>
<evidence type="ECO:0000256" key="4">
    <source>
        <dbReference type="PROSITE-ProRule" id="PRU00333"/>
    </source>
</evidence>
<dbReference type="Gene3D" id="3.20.20.330">
    <property type="entry name" value="Homocysteine-binding-like domain"/>
    <property type="match status" value="1"/>
</dbReference>
<dbReference type="GO" id="GO:0008270">
    <property type="term" value="F:zinc ion binding"/>
    <property type="evidence" value="ECO:0007669"/>
    <property type="project" value="InterPro"/>
</dbReference>
<dbReference type="GO" id="GO:0008168">
    <property type="term" value="F:methyltransferase activity"/>
    <property type="evidence" value="ECO:0007669"/>
    <property type="project" value="UniProtKB-UniRule"/>
</dbReference>
<dbReference type="InterPro" id="IPR003726">
    <property type="entry name" value="HCY_dom"/>
</dbReference>
<dbReference type="OrthoDB" id="9803687at2"/>
<dbReference type="RefSeq" id="WP_076343407.1">
    <property type="nucleotide sequence ID" value="NZ_CP019082.1"/>
</dbReference>
<feature type="binding site" evidence="4">
    <location>
        <position position="267"/>
    </location>
    <ligand>
        <name>Zn(2+)</name>
        <dbReference type="ChEBI" id="CHEBI:29105"/>
    </ligand>
</feature>
<dbReference type="InterPro" id="IPR017226">
    <property type="entry name" value="BHMT-like"/>
</dbReference>
<proteinExistence type="predicted"/>
<dbReference type="PANTHER" id="PTHR11103">
    <property type="entry name" value="SLR1189 PROTEIN"/>
    <property type="match status" value="1"/>
</dbReference>
<dbReference type="Pfam" id="PF02574">
    <property type="entry name" value="S-methyl_trans"/>
    <property type="match status" value="1"/>
</dbReference>
<sequence length="292" mass="30133">MNRLQHLFPAGRVVVADGGWGSELLRRGLVLGESADLWNQSHLDVVEAVARSYVEAGADVVLTNTFQANPIALGRLGKATEAVNRRGAEISRRAAASAADRVVRVFGSIGPIGAGRLATDAFALQAGALAEGGVDALLFETFSDLDEARLAVAAARPTGLPIIVSFHFDDRTGEPLTLAGATPEEVANAMCDAGADAVGANCGAGPERFPDLCRRLKAASGLPVWIKPNAGLPTTEQGRAVYPLGPEAFAAFLPALTAAGADFVGGCCGAGPDFVRALVAARDQTPYNAPYL</sequence>
<keyword evidence="3 4" id="KW-0862">Zinc</keyword>
<evidence type="ECO:0000313" key="6">
    <source>
        <dbReference type="EMBL" id="APW59198.1"/>
    </source>
</evidence>
<reference evidence="7" key="1">
    <citation type="submission" date="2016-12" db="EMBL/GenBank/DDBJ databases">
        <title>Comparative genomics of four Isosphaeraceae planctomycetes: a common pool of plasmids and glycoside hydrolase genes.</title>
        <authorList>
            <person name="Ivanova A."/>
        </authorList>
    </citation>
    <scope>NUCLEOTIDE SEQUENCE [LARGE SCALE GENOMIC DNA]</scope>
    <source>
        <strain evidence="7">PX4</strain>
    </source>
</reference>
<keyword evidence="1 4" id="KW-0489">Methyltransferase</keyword>
<gene>
    <name evidence="6" type="primary">yitJ</name>
    <name evidence="6" type="ORF">BSF38_00613</name>
</gene>
<evidence type="ECO:0000256" key="1">
    <source>
        <dbReference type="ARBA" id="ARBA00022603"/>
    </source>
</evidence>
<keyword evidence="3 4" id="KW-0479">Metal-binding</keyword>
<dbReference type="GO" id="GO:0032259">
    <property type="term" value="P:methylation"/>
    <property type="evidence" value="ECO:0007669"/>
    <property type="project" value="UniProtKB-KW"/>
</dbReference>
<dbReference type="PROSITE" id="PS50970">
    <property type="entry name" value="HCY"/>
    <property type="match status" value="1"/>
</dbReference>